<dbReference type="AlphaFoldDB" id="A0AAV1AZ87"/>
<dbReference type="PANTHER" id="PTHR35286">
    <property type="entry name" value="EXPRESSED PROTEIN"/>
    <property type="match status" value="1"/>
</dbReference>
<keyword evidence="2" id="KW-1185">Reference proteome</keyword>
<dbReference type="EMBL" id="OX451740">
    <property type="protein sequence ID" value="CAI8614484.1"/>
    <property type="molecule type" value="Genomic_DNA"/>
</dbReference>
<accession>A0AAV1AZ87</accession>
<sequence>MSSSPNNSSSSLNRLDTMFLRHLIGRLKVQDSDNQVTEDDFISDEEELEYDNEEDLPRPYQDDGLRAIYEEESRIEAEVVYQILNGKAHTLKPNSGETVMIRESSIAVGFHADEEEGEYIVWEWHGHIPRYTEEHQFSLEYIYGNYFQKIVPEERPLTPPRVDAAADKGLKDLFDGAVNPAPGRVLHRNLNVGSAAPRL</sequence>
<dbReference type="PANTHER" id="PTHR35286:SF1">
    <property type="entry name" value="EXPRESSED PROTEIN"/>
    <property type="match status" value="1"/>
</dbReference>
<proteinExistence type="predicted"/>
<organism evidence="1 2">
    <name type="scientific">Vicia faba</name>
    <name type="common">Broad bean</name>
    <name type="synonym">Faba vulgaris</name>
    <dbReference type="NCBI Taxonomy" id="3906"/>
    <lineage>
        <taxon>Eukaryota</taxon>
        <taxon>Viridiplantae</taxon>
        <taxon>Streptophyta</taxon>
        <taxon>Embryophyta</taxon>
        <taxon>Tracheophyta</taxon>
        <taxon>Spermatophyta</taxon>
        <taxon>Magnoliopsida</taxon>
        <taxon>eudicotyledons</taxon>
        <taxon>Gunneridae</taxon>
        <taxon>Pentapetalae</taxon>
        <taxon>rosids</taxon>
        <taxon>fabids</taxon>
        <taxon>Fabales</taxon>
        <taxon>Fabaceae</taxon>
        <taxon>Papilionoideae</taxon>
        <taxon>50 kb inversion clade</taxon>
        <taxon>NPAAA clade</taxon>
        <taxon>Hologalegina</taxon>
        <taxon>IRL clade</taxon>
        <taxon>Fabeae</taxon>
        <taxon>Vicia</taxon>
    </lineage>
</organism>
<reference evidence="1 2" key="1">
    <citation type="submission" date="2023-01" db="EMBL/GenBank/DDBJ databases">
        <authorList>
            <person name="Kreplak J."/>
        </authorList>
    </citation>
    <scope>NUCLEOTIDE SEQUENCE [LARGE SCALE GENOMIC DNA]</scope>
</reference>
<gene>
    <name evidence="1" type="ORF">VFH_V131640</name>
</gene>
<dbReference type="Proteomes" id="UP001157006">
    <property type="component" value="Chromosome 5"/>
</dbReference>
<protein>
    <submittedName>
        <fullName evidence="1">Uncharacterized protein</fullName>
    </submittedName>
</protein>
<evidence type="ECO:0000313" key="1">
    <source>
        <dbReference type="EMBL" id="CAI8614484.1"/>
    </source>
</evidence>
<evidence type="ECO:0000313" key="2">
    <source>
        <dbReference type="Proteomes" id="UP001157006"/>
    </source>
</evidence>
<name>A0AAV1AZ87_VICFA</name>